<proteinExistence type="predicted"/>
<protein>
    <submittedName>
        <fullName evidence="1">Uncharacterized protein</fullName>
    </submittedName>
</protein>
<name>A0A811GCQ7_9GAMM</name>
<organism evidence="1 2">
    <name type="scientific">Acinetobacter bouvetii</name>
    <dbReference type="NCBI Taxonomy" id="202951"/>
    <lineage>
        <taxon>Bacteria</taxon>
        <taxon>Pseudomonadati</taxon>
        <taxon>Pseudomonadota</taxon>
        <taxon>Gammaproteobacteria</taxon>
        <taxon>Moraxellales</taxon>
        <taxon>Moraxellaceae</taxon>
        <taxon>Acinetobacter</taxon>
    </lineage>
</organism>
<dbReference type="AlphaFoldDB" id="A0A811GCQ7"/>
<reference evidence="1 2" key="1">
    <citation type="submission" date="2020-02" db="EMBL/GenBank/DDBJ databases">
        <authorList>
            <person name="Chaudhuri R."/>
        </authorList>
    </citation>
    <scope>NUCLEOTIDE SEQUENCE [LARGE SCALE GENOMIC DNA]</scope>
    <source>
        <strain evidence="1">SFB21</strain>
    </source>
</reference>
<accession>A0A811GCQ7</accession>
<dbReference type="Proteomes" id="UP000489961">
    <property type="component" value="Unassembled WGS sequence"/>
</dbReference>
<dbReference type="EMBL" id="CADDTS010000039">
    <property type="protein sequence ID" value="CAB1218639.1"/>
    <property type="molecule type" value="Genomic_DNA"/>
</dbReference>
<evidence type="ECO:0000313" key="2">
    <source>
        <dbReference type="Proteomes" id="UP000489961"/>
    </source>
</evidence>
<sequence>MKSERPITSNYQQILTELKADFMPSAALGIAYSDKG</sequence>
<comment type="caution">
    <text evidence="1">The sequence shown here is derived from an EMBL/GenBank/DDBJ whole genome shotgun (WGS) entry which is preliminary data.</text>
</comment>
<evidence type="ECO:0000313" key="1">
    <source>
        <dbReference type="EMBL" id="CAB1218639.1"/>
    </source>
</evidence>
<gene>
    <name evidence="1" type="ORF">SFB21_2293</name>
</gene>